<dbReference type="CDD" id="cd01166">
    <property type="entry name" value="KdgK"/>
    <property type="match status" value="1"/>
</dbReference>
<dbReference type="Gene3D" id="3.40.1190.20">
    <property type="match status" value="1"/>
</dbReference>
<accession>A0A2N5HIL6</accession>
<evidence type="ECO:0000256" key="1">
    <source>
        <dbReference type="ARBA" id="ARBA00022679"/>
    </source>
</evidence>
<keyword evidence="5" id="KW-1185">Reference proteome</keyword>
<dbReference type="PANTHER" id="PTHR10584">
    <property type="entry name" value="SUGAR KINASE"/>
    <property type="match status" value="1"/>
</dbReference>
<keyword evidence="1" id="KW-0808">Transferase</keyword>
<feature type="domain" description="Carbohydrate kinase PfkB" evidence="3">
    <location>
        <begin position="3"/>
        <end position="298"/>
    </location>
</feature>
<dbReference type="InterPro" id="IPR011611">
    <property type="entry name" value="PfkB_dom"/>
</dbReference>
<protein>
    <submittedName>
        <fullName evidence="4">Kinase</fullName>
    </submittedName>
</protein>
<dbReference type="RefSeq" id="WP_101647799.1">
    <property type="nucleotide sequence ID" value="NZ_PGVE01000041.1"/>
</dbReference>
<dbReference type="EMBL" id="PGVE01000041">
    <property type="protein sequence ID" value="PLS05359.1"/>
    <property type="molecule type" value="Genomic_DNA"/>
</dbReference>
<dbReference type="Pfam" id="PF00294">
    <property type="entry name" value="PfkB"/>
    <property type="match status" value="1"/>
</dbReference>
<name>A0A2N5HIL6_9BACI</name>
<dbReference type="GO" id="GO:0016301">
    <property type="term" value="F:kinase activity"/>
    <property type="evidence" value="ECO:0007669"/>
    <property type="project" value="UniProtKB-KW"/>
</dbReference>
<sequence length="311" mass="34300">MEKNIFVLGELNVDLIFSGEDITPEWNREKLVDHFEQVLGSSSAITACVLAGLGHSVYFVGVVGDDPFGHFCINQLNTKGVKTNFVTIDPKLKTGVTLSLSTSKDRALLTYMGAIPKLKKEYLPKGLFQMADHIHFGSYYLQQDIRQKWKEIFSEAKRSGVSTSFDTGWDPDNQWHSSDLLELLEFTDFFIPSEDELFHILNINQLSDIPENLPQKRGMVAVKRGKHGSVLFDNNGTSLHVEAFLVNPIDTTGAGDSFNAGLISGYLANKRGEELLRFANACGALATLRIGGASSVPSMEEVSLFQNSFAG</sequence>
<dbReference type="PROSITE" id="PS00584">
    <property type="entry name" value="PFKB_KINASES_2"/>
    <property type="match status" value="1"/>
</dbReference>
<proteinExistence type="predicted"/>
<dbReference type="Proteomes" id="UP000234950">
    <property type="component" value="Unassembled WGS sequence"/>
</dbReference>
<reference evidence="4 5" key="1">
    <citation type="submission" date="2017-11" db="EMBL/GenBank/DDBJ databases">
        <title>Comparitive Functional Genomics of Dry Heat Resistant strains isolated from the Viking Spacecraft.</title>
        <authorList>
            <person name="Seuylemezian A."/>
            <person name="Cooper K."/>
            <person name="Vaishampayan P."/>
        </authorList>
    </citation>
    <scope>NUCLEOTIDE SEQUENCE [LARGE SCALE GENOMIC DNA]</scope>
    <source>
        <strain evidence="4 5">V32-6</strain>
    </source>
</reference>
<comment type="caution">
    <text evidence="4">The sequence shown here is derived from an EMBL/GenBank/DDBJ whole genome shotgun (WGS) entry which is preliminary data.</text>
</comment>
<dbReference type="InterPro" id="IPR029056">
    <property type="entry name" value="Ribokinase-like"/>
</dbReference>
<evidence type="ECO:0000259" key="3">
    <source>
        <dbReference type="Pfam" id="PF00294"/>
    </source>
</evidence>
<keyword evidence="2 4" id="KW-0418">Kinase</keyword>
<dbReference type="SUPFAM" id="SSF53613">
    <property type="entry name" value="Ribokinase-like"/>
    <property type="match status" value="1"/>
</dbReference>
<gene>
    <name evidence="4" type="ORF">CVD27_10185</name>
</gene>
<evidence type="ECO:0000313" key="4">
    <source>
        <dbReference type="EMBL" id="PLS05359.1"/>
    </source>
</evidence>
<dbReference type="AlphaFoldDB" id="A0A2N5HIL6"/>
<organism evidence="4 5">
    <name type="scientific">Neobacillus cucumis</name>
    <dbReference type="NCBI Taxonomy" id="1740721"/>
    <lineage>
        <taxon>Bacteria</taxon>
        <taxon>Bacillati</taxon>
        <taxon>Bacillota</taxon>
        <taxon>Bacilli</taxon>
        <taxon>Bacillales</taxon>
        <taxon>Bacillaceae</taxon>
        <taxon>Neobacillus</taxon>
    </lineage>
</organism>
<evidence type="ECO:0000313" key="5">
    <source>
        <dbReference type="Proteomes" id="UP000234950"/>
    </source>
</evidence>
<dbReference type="PANTHER" id="PTHR10584:SF167">
    <property type="entry name" value="PFKB DOMAIN PROTEIN"/>
    <property type="match status" value="1"/>
</dbReference>
<evidence type="ECO:0000256" key="2">
    <source>
        <dbReference type="ARBA" id="ARBA00022777"/>
    </source>
</evidence>
<dbReference type="OrthoDB" id="9775849at2"/>
<dbReference type="InterPro" id="IPR002173">
    <property type="entry name" value="Carboh/pur_kinase_PfkB_CS"/>
</dbReference>